<dbReference type="RefSeq" id="WP_269426434.1">
    <property type="nucleotide sequence ID" value="NZ_JAPWGM010000001.1"/>
</dbReference>
<dbReference type="Pfam" id="PF13620">
    <property type="entry name" value="CarboxypepD_reg"/>
    <property type="match status" value="1"/>
</dbReference>
<dbReference type="Gene3D" id="2.60.40.1120">
    <property type="entry name" value="Carboxypeptidase-like, regulatory domain"/>
    <property type="match status" value="1"/>
</dbReference>
<dbReference type="Proteomes" id="UP001144347">
    <property type="component" value="Unassembled WGS sequence"/>
</dbReference>
<comment type="caution">
    <text evidence="1">The sequence shown here is derived from an EMBL/GenBank/DDBJ whole genome shotgun (WGS) entry which is preliminary data.</text>
</comment>
<protein>
    <submittedName>
        <fullName evidence="1">Carboxypeptidase-like regulatory domain-containing protein</fullName>
    </submittedName>
</protein>
<dbReference type="InterPro" id="IPR008969">
    <property type="entry name" value="CarboxyPept-like_regulatory"/>
</dbReference>
<keyword evidence="2" id="KW-1185">Reference proteome</keyword>
<dbReference type="SUPFAM" id="SSF49464">
    <property type="entry name" value="Carboxypeptidase regulatory domain-like"/>
    <property type="match status" value="1"/>
</dbReference>
<reference evidence="1" key="1">
    <citation type="submission" date="2022-12" db="EMBL/GenBank/DDBJ databases">
        <title>Genome sequence of HCMS5-2.</title>
        <authorList>
            <person name="Woo H."/>
        </authorList>
    </citation>
    <scope>NUCLEOTIDE SEQUENCE</scope>
    <source>
        <strain evidence="1">HCMS5-2</strain>
    </source>
</reference>
<accession>A0ABT4L620</accession>
<evidence type="ECO:0000313" key="2">
    <source>
        <dbReference type="Proteomes" id="UP001144347"/>
    </source>
</evidence>
<proteinExistence type="predicted"/>
<name>A0ABT4L620_9SPHI</name>
<organism evidence="1 2">
    <name type="scientific">Pedobacter punctiformis</name>
    <dbReference type="NCBI Taxonomy" id="3004097"/>
    <lineage>
        <taxon>Bacteria</taxon>
        <taxon>Pseudomonadati</taxon>
        <taxon>Bacteroidota</taxon>
        <taxon>Sphingobacteriia</taxon>
        <taxon>Sphingobacteriales</taxon>
        <taxon>Sphingobacteriaceae</taxon>
        <taxon>Pedobacter</taxon>
    </lineage>
</organism>
<sequence length="198" mass="22454">MDILSPVLQKKNNSTATWHGEDYKVRQRIKRFQLLKKIEYKTLYWLSNMAQIEMGTLNRVKEILQDVNSKNMKKQLLILSSVMMLACLSSCSLNRNGSYTQTIKKNFGDKVIVTGTVYDTNINYRTLPGAAIKSADTSLLTTTDSNGKYRIQLMPGKHILRATYLGYHLTSTNSLNLVKGDSVIVDFILKDAKQHTTN</sequence>
<evidence type="ECO:0000313" key="1">
    <source>
        <dbReference type="EMBL" id="MCZ4243369.1"/>
    </source>
</evidence>
<dbReference type="EMBL" id="JAPWGM010000001">
    <property type="protein sequence ID" value="MCZ4243369.1"/>
    <property type="molecule type" value="Genomic_DNA"/>
</dbReference>
<gene>
    <name evidence="1" type="ORF">O0955_05065</name>
</gene>